<dbReference type="InterPro" id="IPR011008">
    <property type="entry name" value="Dimeric_a/b-barrel"/>
</dbReference>
<dbReference type="Proteomes" id="UP000020825">
    <property type="component" value="Unassembled WGS sequence"/>
</dbReference>
<sequence length="119" mass="13543">MVKLVFCCRRRAELTTEEFQGYWRNSHADLVRSVRAAIPTMTRYVQNHTVFGPLTDGVRESRGAGEPYDGVAEIWVDFDATAEDPEAMAAAMQRLLEDELTFVDMPRSSVFIAEEHVIF</sequence>
<accession>X8CPH1</accession>
<dbReference type="GO" id="GO:0016491">
    <property type="term" value="F:oxidoreductase activity"/>
    <property type="evidence" value="ECO:0007669"/>
    <property type="project" value="InterPro"/>
</dbReference>
<evidence type="ECO:0000313" key="2">
    <source>
        <dbReference type="EMBL" id="EUA57348.1"/>
    </source>
</evidence>
<protein>
    <submittedName>
        <fullName evidence="2">EthD domain protein</fullName>
    </submittedName>
</protein>
<dbReference type="Gene3D" id="3.30.70.100">
    <property type="match status" value="1"/>
</dbReference>
<dbReference type="InterPro" id="IPR009799">
    <property type="entry name" value="EthD_dom"/>
</dbReference>
<dbReference type="AlphaFoldDB" id="X8CPH1"/>
<evidence type="ECO:0000313" key="3">
    <source>
        <dbReference type="Proteomes" id="UP000020825"/>
    </source>
</evidence>
<proteinExistence type="predicted"/>
<name>X8CPH1_MYCIT</name>
<comment type="caution">
    <text evidence="2">The sequence shown here is derived from an EMBL/GenBank/DDBJ whole genome shotgun (WGS) entry which is preliminary data.</text>
</comment>
<reference evidence="2 3" key="1">
    <citation type="submission" date="2013-12" db="EMBL/GenBank/DDBJ databases">
        <authorList>
            <person name="Zelazny A."/>
            <person name="Olivier K."/>
            <person name="Holland S."/>
            <person name="Lenaerts A."/>
            <person name="Ordway D."/>
            <person name="DeGroote M.A."/>
            <person name="Parker T."/>
            <person name="Sizemore C."/>
            <person name="Tallon L.J."/>
            <person name="Sadzewicz L.K."/>
            <person name="Sengamalay N."/>
            <person name="Fraser C.M."/>
            <person name="Hine E."/>
            <person name="Shefchek K.A."/>
            <person name="Das S.P."/>
            <person name="Tettelin H."/>
        </authorList>
    </citation>
    <scope>NUCLEOTIDE SEQUENCE [LARGE SCALE GENOMIC DNA]</scope>
    <source>
        <strain evidence="2 3">1956</strain>
    </source>
</reference>
<dbReference type="Pfam" id="PF07110">
    <property type="entry name" value="EthD"/>
    <property type="match status" value="1"/>
</dbReference>
<dbReference type="PATRIC" id="fig|1299331.3.peg.461"/>
<dbReference type="SUPFAM" id="SSF54909">
    <property type="entry name" value="Dimeric alpha+beta barrel"/>
    <property type="match status" value="1"/>
</dbReference>
<dbReference type="EMBL" id="JAOG01000001">
    <property type="protein sequence ID" value="EUA57348.1"/>
    <property type="molecule type" value="Genomic_DNA"/>
</dbReference>
<feature type="domain" description="EthD" evidence="1">
    <location>
        <begin position="13"/>
        <end position="105"/>
    </location>
</feature>
<gene>
    <name evidence="2" type="ORF">I550_0473</name>
</gene>
<evidence type="ECO:0000259" key="1">
    <source>
        <dbReference type="Pfam" id="PF07110"/>
    </source>
</evidence>
<organism evidence="2 3">
    <name type="scientific">Mycobacterium intracellulare 1956</name>
    <dbReference type="NCBI Taxonomy" id="1299331"/>
    <lineage>
        <taxon>Bacteria</taxon>
        <taxon>Bacillati</taxon>
        <taxon>Actinomycetota</taxon>
        <taxon>Actinomycetes</taxon>
        <taxon>Mycobacteriales</taxon>
        <taxon>Mycobacteriaceae</taxon>
        <taxon>Mycobacterium</taxon>
        <taxon>Mycobacterium avium complex (MAC)</taxon>
    </lineage>
</organism>